<dbReference type="GeneID" id="19973237"/>
<dbReference type="PANTHER" id="PTHR48050">
    <property type="entry name" value="STEROL 3-BETA-GLUCOSYLTRANSFERASE"/>
    <property type="match status" value="1"/>
</dbReference>
<feature type="domain" description="Glycosyltransferase family 28 N-terminal" evidence="4">
    <location>
        <begin position="242"/>
        <end position="402"/>
    </location>
</feature>
<evidence type="ECO:0000256" key="3">
    <source>
        <dbReference type="SAM" id="MobiDB-lite"/>
    </source>
</evidence>
<feature type="region of interest" description="Disordered" evidence="3">
    <location>
        <begin position="1019"/>
        <end position="1047"/>
    </location>
</feature>
<dbReference type="EMBL" id="KB822721">
    <property type="protein sequence ID" value="ETN39672.1"/>
    <property type="molecule type" value="Genomic_DNA"/>
</dbReference>
<evidence type="ECO:0000259" key="4">
    <source>
        <dbReference type="Pfam" id="PF03033"/>
    </source>
</evidence>
<dbReference type="HOGENOM" id="CLU_000537_2_2_1"/>
<dbReference type="VEuPathDB" id="FungiDB:HMPREF1541_05898"/>
<reference evidence="6 7" key="1">
    <citation type="submission" date="2013-03" db="EMBL/GenBank/DDBJ databases">
        <title>The Genome Sequence of Phialophora europaea CBS 101466.</title>
        <authorList>
            <consortium name="The Broad Institute Genomics Platform"/>
            <person name="Cuomo C."/>
            <person name="de Hoog S."/>
            <person name="Gorbushina A."/>
            <person name="Walker B."/>
            <person name="Young S.K."/>
            <person name="Zeng Q."/>
            <person name="Gargeya S."/>
            <person name="Fitzgerald M."/>
            <person name="Haas B."/>
            <person name="Abouelleil A."/>
            <person name="Allen A.W."/>
            <person name="Alvarado L."/>
            <person name="Arachchi H.M."/>
            <person name="Berlin A.M."/>
            <person name="Chapman S.B."/>
            <person name="Gainer-Dewar J."/>
            <person name="Goldberg J."/>
            <person name="Griggs A."/>
            <person name="Gujja S."/>
            <person name="Hansen M."/>
            <person name="Howarth C."/>
            <person name="Imamovic A."/>
            <person name="Ireland A."/>
            <person name="Larimer J."/>
            <person name="McCowan C."/>
            <person name="Murphy C."/>
            <person name="Pearson M."/>
            <person name="Poon T.W."/>
            <person name="Priest M."/>
            <person name="Roberts A."/>
            <person name="Saif S."/>
            <person name="Shea T."/>
            <person name="Sisk P."/>
            <person name="Sykes S."/>
            <person name="Wortman J."/>
            <person name="Nusbaum C."/>
            <person name="Birren B."/>
        </authorList>
    </citation>
    <scope>NUCLEOTIDE SEQUENCE [LARGE SCALE GENOMIC DNA]</scope>
    <source>
        <strain evidence="6 7">CBS 101466</strain>
    </source>
</reference>
<name>W2RT86_CYPE1</name>
<organism evidence="6 7">
    <name type="scientific">Cyphellophora europaea (strain CBS 101466)</name>
    <name type="common">Phialophora europaea</name>
    <dbReference type="NCBI Taxonomy" id="1220924"/>
    <lineage>
        <taxon>Eukaryota</taxon>
        <taxon>Fungi</taxon>
        <taxon>Dikarya</taxon>
        <taxon>Ascomycota</taxon>
        <taxon>Pezizomycotina</taxon>
        <taxon>Eurotiomycetes</taxon>
        <taxon>Chaetothyriomycetidae</taxon>
        <taxon>Chaetothyriales</taxon>
        <taxon>Cyphellophoraceae</taxon>
        <taxon>Cyphellophora</taxon>
    </lineage>
</organism>
<keyword evidence="1" id="KW-0808">Transferase</keyword>
<feature type="region of interest" description="Disordered" evidence="3">
    <location>
        <begin position="1"/>
        <end position="68"/>
    </location>
</feature>
<dbReference type="RefSeq" id="XP_008718457.1">
    <property type="nucleotide sequence ID" value="XM_008720235.1"/>
</dbReference>
<accession>W2RT86</accession>
<dbReference type="CDD" id="cd03784">
    <property type="entry name" value="GT1_Gtf-like"/>
    <property type="match status" value="1"/>
</dbReference>
<sequence>MAHVQTPGGPDAIDYALQHSPPPTPPSSQQSSTPRVDSDATLTEEKDEANTPSPIQQDASPLPALDRPGILNRYATEIAVPVNPRPAILRQQRRSTGAGNSTRLELTASNVAPRRAEDPKSSSSENSSDDELTMQKSNTAPPHSQLSAKRLNQVRRSPKHGSRQLTVGNEYFQSLGRVAKDGRLKIHVNETVAKSGYLSKALGTTLSRHLRPEAQQEAAAAEKQKNAFQQSKQNLQIPRLNIVIMVIGSRGDIQPFLAIGRILRDKYHHRVRIASHPAFRDFVEKEIGLEFFSVGGDPSELMAFMVKNPGLIPSLETIKAGEIGRRRDSMYEMFNGFWRACINTTDDEHDMPNLQMMGEKLPFIADAIIANPPSFAHYHIAEKLGIPLHLVFTFPYTPTSSFPHPLANIKSANVEDTKYLNFMSYPLVDLMTWQGLGDLINKFRVKTLNLEPVSTLWAPGQLSRLKVTTTYLWSPSLVPKPEDWGPEIDIAGYVFLDLAKSYKPPEDLVAFLQRSSDARPIVYIGFGSIAGIDDARGFARMIFDAVAKADVRAIISRGWGGMGDGMDKPAGVYLLDNVPHDWLFPQVDAVVHHGGAGTTAAGLKFGKPTMIVPFFGDQPFWSSMVAKAGAGAKQAWPLKKLDSDRFAEGIRQCLEPDAKEKAQEIAKSIEKEGDGAENAVDSFHRSLPLDSMRCGIFPDRLSIWSVKHTNMRLSVLAADLLVENKQLQWQDAELIKHVNWKDFAGPGEPITGAGGVIVNAFQEAFEGLTSIHETTKRDMAKHQKKRRKKKGYSVEDAVVIPGNLAHALRGASTETARRDYARMSAEMNLHGEAAPRRTFMSPSRRGSHESNELKLTRTDTNLSHTHTPVLIMKDVGKGLGRTLKPIVRLPSNMFYAMTLGLRNAPRLYGDKTVRPPHDPIHGFRDGLEVAGQEFWFGIYDGVTGLVRIPYLEVSEDGAMGLPKGIARGIGGLALKPTAGAMGLSAYTVKGIQMSLRKKYRDIRRTERWIRRARMSQGAKAVQELKTQGLTSGQRGPPDARHSGSELERMRTKVLTQWSTRGLLATGENAGTNGHAVGTSQQKPPRSPKKAETF</sequence>
<dbReference type="Proteomes" id="UP000030752">
    <property type="component" value="Unassembled WGS sequence"/>
</dbReference>
<evidence type="ECO:0000313" key="7">
    <source>
        <dbReference type="Proteomes" id="UP000030752"/>
    </source>
</evidence>
<dbReference type="InterPro" id="IPR002213">
    <property type="entry name" value="UDP_glucos_trans"/>
</dbReference>
<evidence type="ECO:0000259" key="5">
    <source>
        <dbReference type="Pfam" id="PF06722"/>
    </source>
</evidence>
<evidence type="ECO:0000256" key="1">
    <source>
        <dbReference type="ARBA" id="ARBA00022679"/>
    </source>
</evidence>
<proteinExistence type="predicted"/>
<keyword evidence="7" id="KW-1185">Reference proteome</keyword>
<feature type="region of interest" description="Disordered" evidence="3">
    <location>
        <begin position="86"/>
        <end position="168"/>
    </location>
</feature>
<evidence type="ECO:0000313" key="6">
    <source>
        <dbReference type="EMBL" id="ETN39672.1"/>
    </source>
</evidence>
<dbReference type="Pfam" id="PF06722">
    <property type="entry name" value="EryCIII-like_C"/>
    <property type="match status" value="1"/>
</dbReference>
<dbReference type="STRING" id="1220924.W2RT86"/>
<dbReference type="InParanoid" id="W2RT86"/>
<dbReference type="InterPro" id="IPR050426">
    <property type="entry name" value="Glycosyltransferase_28"/>
</dbReference>
<dbReference type="eggNOG" id="KOG1192">
    <property type="taxonomic scope" value="Eukaryota"/>
</dbReference>
<feature type="compositionally biased region" description="Polar residues" evidence="3">
    <location>
        <begin position="50"/>
        <end position="59"/>
    </location>
</feature>
<gene>
    <name evidence="6" type="ORF">HMPREF1541_05898</name>
</gene>
<dbReference type="PANTHER" id="PTHR48050:SF5">
    <property type="entry name" value="UDP-GLUCOSE,STEROL TRANSFERASE"/>
    <property type="match status" value="1"/>
</dbReference>
<feature type="domain" description="Erythromycin biosynthesis protein CIII-like C-terminal" evidence="5">
    <location>
        <begin position="542"/>
        <end position="668"/>
    </location>
</feature>
<dbReference type="Gene3D" id="3.40.50.2000">
    <property type="entry name" value="Glycogen Phosphorylase B"/>
    <property type="match status" value="2"/>
</dbReference>
<feature type="compositionally biased region" description="Basic and acidic residues" evidence="3">
    <location>
        <begin position="1037"/>
        <end position="1047"/>
    </location>
</feature>
<dbReference type="InterPro" id="IPR004276">
    <property type="entry name" value="GlycoTrans_28_N"/>
</dbReference>
<feature type="compositionally biased region" description="Polar residues" evidence="3">
    <location>
        <begin position="94"/>
        <end position="110"/>
    </location>
</feature>
<dbReference type="GO" id="GO:0016906">
    <property type="term" value="F:sterol 3-beta-glucosyltransferase activity"/>
    <property type="evidence" value="ECO:0007669"/>
    <property type="project" value="UniProtKB-ARBA"/>
</dbReference>
<dbReference type="SUPFAM" id="SSF53756">
    <property type="entry name" value="UDP-Glycosyltransferase/glycogen phosphorylase"/>
    <property type="match status" value="1"/>
</dbReference>
<dbReference type="FunFam" id="3.40.50.2000:FF:000100">
    <property type="entry name" value="Glycosyltransferase family 1 protein"/>
    <property type="match status" value="1"/>
</dbReference>
<dbReference type="OrthoDB" id="5835829at2759"/>
<evidence type="ECO:0000256" key="2">
    <source>
        <dbReference type="ARBA" id="ARBA00023098"/>
    </source>
</evidence>
<dbReference type="AlphaFoldDB" id="W2RT86"/>
<keyword evidence="2" id="KW-0443">Lipid metabolism</keyword>
<feature type="compositionally biased region" description="Polar residues" evidence="3">
    <location>
        <begin position="1024"/>
        <end position="1033"/>
    </location>
</feature>
<feature type="compositionally biased region" description="Basic residues" evidence="3">
    <location>
        <begin position="152"/>
        <end position="162"/>
    </location>
</feature>
<protein>
    <submittedName>
        <fullName evidence="6">Uncharacterized protein</fullName>
    </submittedName>
</protein>
<feature type="compositionally biased region" description="Polar residues" evidence="3">
    <location>
        <begin position="134"/>
        <end position="147"/>
    </location>
</feature>
<dbReference type="InterPro" id="IPR010610">
    <property type="entry name" value="EryCIII-like_C"/>
</dbReference>
<feature type="region of interest" description="Disordered" evidence="3">
    <location>
        <begin position="1060"/>
        <end position="1093"/>
    </location>
</feature>
<dbReference type="FunFam" id="3.40.50.2000:FF:000009">
    <property type="entry name" value="Sterol 3-beta-glucosyltransferase UGT80A2"/>
    <property type="match status" value="1"/>
</dbReference>
<dbReference type="GO" id="GO:0006629">
    <property type="term" value="P:lipid metabolic process"/>
    <property type="evidence" value="ECO:0007669"/>
    <property type="project" value="UniProtKB-KW"/>
</dbReference>
<dbReference type="Pfam" id="PF03033">
    <property type="entry name" value="Glyco_transf_28"/>
    <property type="match status" value="1"/>
</dbReference>
<dbReference type="GO" id="GO:0005975">
    <property type="term" value="P:carbohydrate metabolic process"/>
    <property type="evidence" value="ECO:0007669"/>
    <property type="project" value="InterPro"/>
</dbReference>